<dbReference type="RefSeq" id="WP_034949903.1">
    <property type="nucleotide sequence ID" value="NZ_JDST02000057.1"/>
</dbReference>
<keyword evidence="4" id="KW-0482">Metalloprotease</keyword>
<keyword evidence="1" id="KW-0547">Nucleotide-binding</keyword>
<keyword evidence="4" id="KW-0645">Protease</keyword>
<proteinExistence type="predicted"/>
<evidence type="ECO:0000313" key="5">
    <source>
        <dbReference type="Proteomes" id="UP000021315"/>
    </source>
</evidence>
<keyword evidence="5" id="KW-1185">Reference proteome</keyword>
<dbReference type="CDD" id="cd19481">
    <property type="entry name" value="RecA-like_protease"/>
    <property type="match status" value="1"/>
</dbReference>
<dbReference type="SUPFAM" id="SSF52540">
    <property type="entry name" value="P-loop containing nucleoside triphosphate hydrolases"/>
    <property type="match status" value="2"/>
</dbReference>
<dbReference type="AlphaFoldDB" id="A0A080M4R2"/>
<dbReference type="InterPro" id="IPR003593">
    <property type="entry name" value="AAA+_ATPase"/>
</dbReference>
<evidence type="ECO:0000256" key="2">
    <source>
        <dbReference type="ARBA" id="ARBA00022840"/>
    </source>
</evidence>
<dbReference type="EMBL" id="JDST02000057">
    <property type="protein sequence ID" value="KFB76307.1"/>
    <property type="molecule type" value="Genomic_DNA"/>
</dbReference>
<comment type="caution">
    <text evidence="4">The sequence shown here is derived from an EMBL/GenBank/DDBJ whole genome shotgun (WGS) entry which is preliminary data.</text>
</comment>
<dbReference type="GO" id="GO:0006508">
    <property type="term" value="P:proteolysis"/>
    <property type="evidence" value="ECO:0007669"/>
    <property type="project" value="UniProtKB-KW"/>
</dbReference>
<dbReference type="InterPro" id="IPR027417">
    <property type="entry name" value="P-loop_NTPase"/>
</dbReference>
<gene>
    <name evidence="4" type="primary">ftsH1</name>
    <name evidence="4" type="ORF">AW06_002574</name>
</gene>
<dbReference type="EC" id="3.4.24.-" evidence="4"/>
<sequence length="630" mass="69046">MSPGSDGRPALPAWAETLRQKYLAGEASVFVLYRNVFDRYRVGERYYTLLPFLSEVLLKDNKQHIYELSVDLGVRVIQGGSAEEKAELYRHLEGKGLNGIFESLERQMRGQGSSALLIPYAGTLFPAAELHQLSLEERGAFTALHRWSLDEQFANRDNVVILVSESLADLSPALLTHPRVLAIALPMPDRADRHAAIRHYSPGMPAAEAELLADHTAGLRLIQLASIVASEAPQGMSQTQRRTLIASLLQGSPQAAERAEKLAAITAGMTPAEIRQIVDPTRALPESGDPAGEMMALVRQRKRELIEKECAGLIEFIDPRHGLESVGGNEPIKSELLDIARLIQGGERARAPMGLLAVGPMGSGKTFVIKAFLKEAGLSGIALKNFRSKWVGSTEANLDRVLATVKAMGPIALLIDEGDRSFGRQGDDADGGTSSRVIARLKEFMSDPENRGQVLFILLTNRPDKLDTDIKRPGRLDRKIPFFYAETAAERAAVMGAVFERYRVPVDFPEAHLLAACEGLEGYSNADLEALALLAAEFAERAQRIDSPLPSPPDARVRTGAAATPAVSREVLARAIEDFMPPQETAMVGYMEMLAVAETSRRSLLPQRFRSLSAREVQERLAELRRQIQP</sequence>
<name>A0A080M4R2_9PROT</name>
<dbReference type="InterPro" id="IPR003959">
    <property type="entry name" value="ATPase_AAA_core"/>
</dbReference>
<dbReference type="PANTHER" id="PTHR23077:SF171">
    <property type="entry name" value="NUCLEAR VALOSIN-CONTAINING PROTEIN-LIKE"/>
    <property type="match status" value="1"/>
</dbReference>
<feature type="domain" description="AAA+ ATPase" evidence="3">
    <location>
        <begin position="351"/>
        <end position="486"/>
    </location>
</feature>
<keyword evidence="4" id="KW-0378">Hydrolase</keyword>
<reference evidence="4" key="1">
    <citation type="submission" date="2014-02" db="EMBL/GenBank/DDBJ databases">
        <title>Expanding our view of genomic diversity in Candidatus Accumulibacter clades.</title>
        <authorList>
            <person name="Skennerton C.T."/>
            <person name="Barr J.J."/>
            <person name="Slater F.R."/>
            <person name="Bond P.L."/>
            <person name="Tyson G.W."/>
        </authorList>
    </citation>
    <scope>NUCLEOTIDE SEQUENCE [LARGE SCALE GENOMIC DNA]</scope>
</reference>
<dbReference type="STRING" id="1453999.AW06_002574"/>
<dbReference type="GO" id="GO:0008237">
    <property type="term" value="F:metallopeptidase activity"/>
    <property type="evidence" value="ECO:0007669"/>
    <property type="project" value="UniProtKB-KW"/>
</dbReference>
<evidence type="ECO:0000256" key="1">
    <source>
        <dbReference type="ARBA" id="ARBA00022741"/>
    </source>
</evidence>
<protein>
    <submittedName>
        <fullName evidence="4">ATP-dependent zinc metalloprotease FtsH 1</fullName>
        <ecNumber evidence="4">3.4.24.-</ecNumber>
    </submittedName>
</protein>
<dbReference type="Proteomes" id="UP000021315">
    <property type="component" value="Unassembled WGS sequence"/>
</dbReference>
<accession>A0A080M4R2</accession>
<dbReference type="GO" id="GO:0016887">
    <property type="term" value="F:ATP hydrolysis activity"/>
    <property type="evidence" value="ECO:0007669"/>
    <property type="project" value="InterPro"/>
</dbReference>
<organism evidence="4 5">
    <name type="scientific">Candidatus Accumulibacter cognatus</name>
    <dbReference type="NCBI Taxonomy" id="2954383"/>
    <lineage>
        <taxon>Bacteria</taxon>
        <taxon>Pseudomonadati</taxon>
        <taxon>Pseudomonadota</taxon>
        <taxon>Betaproteobacteria</taxon>
        <taxon>Candidatus Accumulibacter</taxon>
    </lineage>
</organism>
<dbReference type="SMART" id="SM00382">
    <property type="entry name" value="AAA"/>
    <property type="match status" value="1"/>
</dbReference>
<dbReference type="Pfam" id="PF00004">
    <property type="entry name" value="AAA"/>
    <property type="match status" value="1"/>
</dbReference>
<keyword evidence="2" id="KW-0067">ATP-binding</keyword>
<dbReference type="InterPro" id="IPR050168">
    <property type="entry name" value="AAA_ATPase_domain"/>
</dbReference>
<dbReference type="Gene3D" id="3.40.50.300">
    <property type="entry name" value="P-loop containing nucleotide triphosphate hydrolases"/>
    <property type="match status" value="1"/>
</dbReference>
<dbReference type="PANTHER" id="PTHR23077">
    <property type="entry name" value="AAA-FAMILY ATPASE"/>
    <property type="match status" value="1"/>
</dbReference>
<dbReference type="GO" id="GO:0005524">
    <property type="term" value="F:ATP binding"/>
    <property type="evidence" value="ECO:0007669"/>
    <property type="project" value="UniProtKB-KW"/>
</dbReference>
<evidence type="ECO:0000313" key="4">
    <source>
        <dbReference type="EMBL" id="KFB76307.1"/>
    </source>
</evidence>
<evidence type="ECO:0000259" key="3">
    <source>
        <dbReference type="SMART" id="SM00382"/>
    </source>
</evidence>